<dbReference type="PANTHER" id="PTHR13812:SF19">
    <property type="entry name" value="KETIMINE REDUCTASE MU-CRYSTALLIN"/>
    <property type="match status" value="1"/>
</dbReference>
<dbReference type="InterPro" id="IPR023401">
    <property type="entry name" value="ODC_N"/>
</dbReference>
<name>A0A2T2X6P9_9FIRM</name>
<dbReference type="EMBL" id="PXYT01000012">
    <property type="protein sequence ID" value="PSR30181.1"/>
    <property type="molecule type" value="Genomic_DNA"/>
</dbReference>
<dbReference type="PANTHER" id="PTHR13812">
    <property type="entry name" value="KETIMINE REDUCTASE MU-CRYSTALLIN"/>
    <property type="match status" value="1"/>
</dbReference>
<reference evidence="1 2" key="1">
    <citation type="journal article" date="2014" name="BMC Genomics">
        <title>Comparison of environmental and isolate Sulfobacillus genomes reveals diverse carbon, sulfur, nitrogen, and hydrogen metabolisms.</title>
        <authorList>
            <person name="Justice N.B."/>
            <person name="Norman A."/>
            <person name="Brown C.T."/>
            <person name="Singh A."/>
            <person name="Thomas B.C."/>
            <person name="Banfield J.F."/>
        </authorList>
    </citation>
    <scope>NUCLEOTIDE SEQUENCE [LARGE SCALE GENOMIC DNA]</scope>
    <source>
        <strain evidence="1">AMDSBA1</strain>
    </source>
</reference>
<dbReference type="NCBIfam" id="NF006141">
    <property type="entry name" value="PRK08291.1"/>
    <property type="match status" value="1"/>
</dbReference>
<dbReference type="InterPro" id="IPR036291">
    <property type="entry name" value="NAD(P)-bd_dom_sf"/>
</dbReference>
<dbReference type="PIRSF" id="PIRSF001439">
    <property type="entry name" value="CryM"/>
    <property type="match status" value="1"/>
</dbReference>
<comment type="caution">
    <text evidence="1">The sequence shown here is derived from an EMBL/GenBank/DDBJ whole genome shotgun (WGS) entry which is preliminary data.</text>
</comment>
<dbReference type="InterPro" id="IPR003462">
    <property type="entry name" value="ODC_Mu_crystall"/>
</dbReference>
<dbReference type="GO" id="GO:0005737">
    <property type="term" value="C:cytoplasm"/>
    <property type="evidence" value="ECO:0007669"/>
    <property type="project" value="TreeGrafter"/>
</dbReference>
<dbReference type="SUPFAM" id="SSF51735">
    <property type="entry name" value="NAD(P)-binding Rossmann-fold domains"/>
    <property type="match status" value="1"/>
</dbReference>
<dbReference type="Gene3D" id="3.40.50.720">
    <property type="entry name" value="NAD(P)-binding Rossmann-like Domain"/>
    <property type="match status" value="1"/>
</dbReference>
<dbReference type="Proteomes" id="UP000242699">
    <property type="component" value="Unassembled WGS sequence"/>
</dbReference>
<evidence type="ECO:0000313" key="2">
    <source>
        <dbReference type="Proteomes" id="UP000242699"/>
    </source>
</evidence>
<accession>A0A2T2X6P9</accession>
<gene>
    <name evidence="1" type="ORF">C7B43_06640</name>
</gene>
<proteinExistence type="predicted"/>
<dbReference type="AlphaFoldDB" id="A0A2T2X6P9"/>
<dbReference type="Gene3D" id="3.30.1780.10">
    <property type="entry name" value="ornithine cyclodeaminase, domain 1"/>
    <property type="match status" value="1"/>
</dbReference>
<organism evidence="1 2">
    <name type="scientific">Sulfobacillus benefaciens</name>
    <dbReference type="NCBI Taxonomy" id="453960"/>
    <lineage>
        <taxon>Bacteria</taxon>
        <taxon>Bacillati</taxon>
        <taxon>Bacillota</taxon>
        <taxon>Clostridia</taxon>
        <taxon>Eubacteriales</taxon>
        <taxon>Clostridiales Family XVII. Incertae Sedis</taxon>
        <taxon>Sulfobacillus</taxon>
    </lineage>
</organism>
<dbReference type="Pfam" id="PF02423">
    <property type="entry name" value="OCD_Mu_crystall"/>
    <property type="match status" value="1"/>
</dbReference>
<evidence type="ECO:0000313" key="1">
    <source>
        <dbReference type="EMBL" id="PSR30181.1"/>
    </source>
</evidence>
<protein>
    <submittedName>
        <fullName evidence="1">Cyclodeaminase</fullName>
    </submittedName>
</protein>
<sequence>MEIIFEKELRNAVDLTEDVIARIERGFHLLANGDVQTPPIMRIEVPENNGEVDIKAAKVNGLDQFAIKVSSGFFDNPGRGLPSGSGMMLVLSATTGYPEAILVDNGYLTDVRTAAAGAIAAKYLANTLVDTVGVIGSGNQARQQLRALALVRDFRVALVYSRDPEHARRFSDEMTTYLGKPVLVAASAEEVVRSSDVVVTTTPATQPIVSAQWLHPGLHITAMGSDAEFKQELDPKIFAGADKVCCDMVAQSLRLGELHHAVDAGFLSKDSIVELGDMASKKLLGRTHPQHITVCDLTGTGVQDTMIAIYALEKVMASRVNVR</sequence>